<keyword evidence="2" id="KW-0812">Transmembrane</keyword>
<protein>
    <submittedName>
        <fullName evidence="3">Stage III sporulation ratchet engulfment protein</fullName>
    </submittedName>
</protein>
<feature type="compositionally biased region" description="Basic and acidic residues" evidence="1">
    <location>
        <begin position="55"/>
        <end position="97"/>
    </location>
</feature>
<dbReference type="Proteomes" id="UP000006562">
    <property type="component" value="Chromosome"/>
</dbReference>
<reference evidence="4" key="2">
    <citation type="journal article" date="2011" name="J. Biotechnol.">
        <title>Genome sequence of B. amyloliquefaciens type strain DSM7(T) reveals differences to plant-associated B. amyloliquefaciens FZB42.</title>
        <authorList>
            <person name="Ruckert C."/>
            <person name="Blom J."/>
            <person name="Chen X."/>
            <person name="Reva O."/>
            <person name="Borriss R."/>
        </authorList>
    </citation>
    <scope>NUCLEOTIDE SEQUENCE [LARGE SCALE GENOMIC DNA]</scope>
    <source>
        <strain evidence="4">DSM 7</strain>
    </source>
</reference>
<dbReference type="RefSeq" id="WP_013352838.1">
    <property type="nucleotide sequence ID" value="NC_014551.1"/>
</dbReference>
<feature type="transmembrane region" description="Helical" evidence="2">
    <location>
        <begin position="7"/>
        <end position="25"/>
    </location>
</feature>
<accession>A0A9P1JIL3</accession>
<dbReference type="EMBL" id="FN597644">
    <property type="protein sequence ID" value="CBI43466.1"/>
    <property type="molecule type" value="Genomic_DNA"/>
</dbReference>
<evidence type="ECO:0000256" key="1">
    <source>
        <dbReference type="SAM" id="MobiDB-lite"/>
    </source>
</evidence>
<keyword evidence="2" id="KW-0472">Membrane</keyword>
<evidence type="ECO:0000313" key="4">
    <source>
        <dbReference type="Proteomes" id="UP000006562"/>
    </source>
</evidence>
<feature type="region of interest" description="Disordered" evidence="1">
    <location>
        <begin position="118"/>
        <end position="140"/>
    </location>
</feature>
<dbReference type="KEGG" id="bao:BAMF_2340"/>
<organism evidence="3 4">
    <name type="scientific">Bacillus amyloliquefaciens (strain ATCC 23350 / DSM 7 / BCRC 11601 / CCUG 28519 / NBRC 15535 / NRRL B-14393 / F)</name>
    <dbReference type="NCBI Taxonomy" id="692420"/>
    <lineage>
        <taxon>Bacteria</taxon>
        <taxon>Bacillati</taxon>
        <taxon>Bacillota</taxon>
        <taxon>Bacilli</taxon>
        <taxon>Bacillales</taxon>
        <taxon>Bacillaceae</taxon>
        <taxon>Bacillus</taxon>
        <taxon>Bacillus amyloliquefaciens group</taxon>
    </lineage>
</organism>
<evidence type="ECO:0000313" key="3">
    <source>
        <dbReference type="EMBL" id="CBI43466.1"/>
    </source>
</evidence>
<dbReference type="InterPro" id="IPR024232">
    <property type="entry name" value="SpoIIIAH"/>
</dbReference>
<gene>
    <name evidence="3" type="primary">spoIIIAH</name>
    <name evidence="3" type="ordered locus">BAMF_2340</name>
</gene>
<feature type="region of interest" description="Disordered" evidence="1">
    <location>
        <begin position="30"/>
        <end position="106"/>
    </location>
</feature>
<keyword evidence="4" id="KW-1185">Reference proteome</keyword>
<dbReference type="Gene3D" id="1.10.287.4300">
    <property type="entry name" value="Stage III sporulation protein AH-like"/>
    <property type="match status" value="1"/>
</dbReference>
<keyword evidence="2" id="KW-1133">Transmembrane helix</keyword>
<dbReference type="AlphaFoldDB" id="A0A9P1JIL3"/>
<name>A0A9P1JIL3_BACAS</name>
<evidence type="ECO:0000256" key="2">
    <source>
        <dbReference type="SAM" id="Phobius"/>
    </source>
</evidence>
<proteinExistence type="predicted"/>
<reference evidence="3 4" key="1">
    <citation type="journal article" date="2011" name="Int. J. Syst. Evol. Microbiol.">
        <title>Relationship of Bacillus amyloliquefaciens clades associated with strains DSM 7T and FZB42T: a proposal for Bacillus amyloliquefaciens subsp. amyloliquefaciens subsp. nov. and Bacillus amyloliquefaciens subsp. plantarum subsp. nov. based on complete genome sequence comparisons.</title>
        <authorList>
            <person name="Borriss R."/>
            <person name="Chen X.H."/>
            <person name="Rueckert C."/>
            <person name="Blom J."/>
            <person name="Becker A."/>
            <person name="Baumgarth B."/>
            <person name="Fan B."/>
            <person name="Pukall R."/>
            <person name="Schumann P."/>
            <person name="Sproer C."/>
            <person name="Junge H."/>
            <person name="Vater J."/>
            <person name="Puhler A."/>
            <person name="Klenk H.P."/>
        </authorList>
    </citation>
    <scope>NUCLEOTIDE SEQUENCE [LARGE SCALE GENOMIC DNA]</scope>
    <source>
        <strain evidence="4">DSM 7</strain>
    </source>
</reference>
<sequence length="221" mass="24200">MLKKQTVWLLTMLSLVVVLSVYYITSPESKNAVQMKSEKNSGEIATEKTPAPAPETKEKTEGGTEKEDGTKGTKDTKDSKGAKEDKETSAEASDKDGSVATETADENLFTTYRMELEDARSKEREQLNSIVSSDDATAKEKSEAYDKMTALSNAEGTEKQLETLIKTQGYKDALVDAEGDKINITVMSDKHSNAKASAIIDLVQKEIKNMKDVAVTFEPTK</sequence>
<dbReference type="Pfam" id="PF12685">
    <property type="entry name" value="SpoIIIAH"/>
    <property type="match status" value="1"/>
</dbReference>
<dbReference type="InterPro" id="IPR038503">
    <property type="entry name" value="SpoIIIAH_sf"/>
</dbReference>